<proteinExistence type="predicted"/>
<dbReference type="EMBL" id="MU151977">
    <property type="protein sequence ID" value="KAF9441280.1"/>
    <property type="molecule type" value="Genomic_DNA"/>
</dbReference>
<sequence>MKNNEDEFISIGKDFLAVLQQDANQLLSDMQSIEMCIRKCKKRSLIKRLLRYKVDQDLIQECRDRLRNAVVLFDLNSNIEMRRQLAMLSSQLGVFLERQGVAKLLVPNSQFRAPTERSGVRAARQQVQDEARRNQQSINVSANEPDRFPTGVHGFANARSVAPGPLLLQHLIIFSNFVYGLLLVSQRLLPAACANQKSTSSRDQPTAYTSPPPSSSTHPQYTTGTADSVAAVFTPTGHPHSTMTADSTGEAAQIGGTECGDSDRDSEGEAI</sequence>
<evidence type="ECO:0000256" key="1">
    <source>
        <dbReference type="SAM" id="MobiDB-lite"/>
    </source>
</evidence>
<gene>
    <name evidence="2" type="ORF">P691DRAFT_791730</name>
</gene>
<keyword evidence="3" id="KW-1185">Reference proteome</keyword>
<feature type="region of interest" description="Disordered" evidence="1">
    <location>
        <begin position="196"/>
        <end position="271"/>
    </location>
</feature>
<evidence type="ECO:0000313" key="2">
    <source>
        <dbReference type="EMBL" id="KAF9441280.1"/>
    </source>
</evidence>
<comment type="caution">
    <text evidence="2">The sequence shown here is derived from an EMBL/GenBank/DDBJ whole genome shotgun (WGS) entry which is preliminary data.</text>
</comment>
<feature type="region of interest" description="Disordered" evidence="1">
    <location>
        <begin position="115"/>
        <end position="146"/>
    </location>
</feature>
<protein>
    <submittedName>
        <fullName evidence="2">Uncharacterized protein</fullName>
    </submittedName>
</protein>
<accession>A0A9P6BXB6</accession>
<feature type="compositionally biased region" description="Low complexity" evidence="1">
    <location>
        <begin position="204"/>
        <end position="223"/>
    </location>
</feature>
<feature type="compositionally biased region" description="Basic and acidic residues" evidence="1">
    <location>
        <begin position="261"/>
        <end position="271"/>
    </location>
</feature>
<dbReference type="AlphaFoldDB" id="A0A9P6BXB6"/>
<dbReference type="InterPro" id="IPR059179">
    <property type="entry name" value="MLKL-like_MCAfunc"/>
</dbReference>
<name>A0A9P6BXB6_9AGAR</name>
<reference evidence="2" key="1">
    <citation type="submission" date="2020-11" db="EMBL/GenBank/DDBJ databases">
        <authorList>
            <consortium name="DOE Joint Genome Institute"/>
            <person name="Ahrendt S."/>
            <person name="Riley R."/>
            <person name="Andreopoulos W."/>
            <person name="Labutti K."/>
            <person name="Pangilinan J."/>
            <person name="Ruiz-Duenas F.J."/>
            <person name="Barrasa J.M."/>
            <person name="Sanchez-Garcia M."/>
            <person name="Camarero S."/>
            <person name="Miyauchi S."/>
            <person name="Serrano A."/>
            <person name="Linde D."/>
            <person name="Babiker R."/>
            <person name="Drula E."/>
            <person name="Ayuso-Fernandez I."/>
            <person name="Pacheco R."/>
            <person name="Padilla G."/>
            <person name="Ferreira P."/>
            <person name="Barriuso J."/>
            <person name="Kellner H."/>
            <person name="Castanera R."/>
            <person name="Alfaro M."/>
            <person name="Ramirez L."/>
            <person name="Pisabarro A.G."/>
            <person name="Kuo A."/>
            <person name="Tritt A."/>
            <person name="Lipzen A."/>
            <person name="He G."/>
            <person name="Yan M."/>
            <person name="Ng V."/>
            <person name="Cullen D."/>
            <person name="Martin F."/>
            <person name="Rosso M.-N."/>
            <person name="Henrissat B."/>
            <person name="Hibbett D."/>
            <person name="Martinez A.T."/>
            <person name="Grigoriev I.V."/>
        </authorList>
    </citation>
    <scope>NUCLEOTIDE SEQUENCE</scope>
    <source>
        <strain evidence="2">MF-IS2</strain>
    </source>
</reference>
<organism evidence="2 3">
    <name type="scientific">Macrolepiota fuliginosa MF-IS2</name>
    <dbReference type="NCBI Taxonomy" id="1400762"/>
    <lineage>
        <taxon>Eukaryota</taxon>
        <taxon>Fungi</taxon>
        <taxon>Dikarya</taxon>
        <taxon>Basidiomycota</taxon>
        <taxon>Agaricomycotina</taxon>
        <taxon>Agaricomycetes</taxon>
        <taxon>Agaricomycetidae</taxon>
        <taxon>Agaricales</taxon>
        <taxon>Agaricineae</taxon>
        <taxon>Agaricaceae</taxon>
        <taxon>Macrolepiota</taxon>
    </lineage>
</organism>
<dbReference type="OrthoDB" id="192148at2759"/>
<evidence type="ECO:0000313" key="3">
    <source>
        <dbReference type="Proteomes" id="UP000807342"/>
    </source>
</evidence>
<dbReference type="Proteomes" id="UP000807342">
    <property type="component" value="Unassembled WGS sequence"/>
</dbReference>
<dbReference type="CDD" id="cd21037">
    <property type="entry name" value="MLKL_NTD"/>
    <property type="match status" value="1"/>
</dbReference>